<protein>
    <submittedName>
        <fullName evidence="1">Uncharacterized protein</fullName>
    </submittedName>
</protein>
<evidence type="ECO:0000313" key="2">
    <source>
        <dbReference type="Proteomes" id="UP000661918"/>
    </source>
</evidence>
<keyword evidence="2" id="KW-1185">Reference proteome</keyword>
<proteinExistence type="predicted"/>
<sequence length="236" mass="24471">MSGEQSAVECADVLALVRVEQWKSGELFAQGDGLLLQSVFQAVHRVLRAWRVMGGWRRPIGGTPIPDAHDDASDAVLGHAVGRCVQQPGGGLVPRRLHRAARSINEGGAVLVFHLTHAGNVFHDHGAGLEDFEQIDQFVEQVVTLILGGGSCTVRTLGAQAGPGEPLTGRPADQHVDGGLTDDLPDGLGLSTEIADIAAQHGTLVDLGVVEPVGAHGVLVGVDGQDGAVARAAKPL</sequence>
<organism evidence="1 2">
    <name type="scientific">Deinococcus aerophilus</name>
    <dbReference type="NCBI Taxonomy" id="522488"/>
    <lineage>
        <taxon>Bacteria</taxon>
        <taxon>Thermotogati</taxon>
        <taxon>Deinococcota</taxon>
        <taxon>Deinococci</taxon>
        <taxon>Deinococcales</taxon>
        <taxon>Deinococcaceae</taxon>
        <taxon>Deinococcus</taxon>
    </lineage>
</organism>
<dbReference type="EMBL" id="BMOM01000005">
    <property type="protein sequence ID" value="GGM02531.1"/>
    <property type="molecule type" value="Genomic_DNA"/>
</dbReference>
<gene>
    <name evidence="1" type="ORF">GCM10010841_08820</name>
</gene>
<evidence type="ECO:0000313" key="1">
    <source>
        <dbReference type="EMBL" id="GGM02531.1"/>
    </source>
</evidence>
<name>A0ABQ2GN15_9DEIO</name>
<accession>A0ABQ2GN15</accession>
<comment type="caution">
    <text evidence="1">The sequence shown here is derived from an EMBL/GenBank/DDBJ whole genome shotgun (WGS) entry which is preliminary data.</text>
</comment>
<reference evidence="2" key="1">
    <citation type="journal article" date="2019" name="Int. J. Syst. Evol. Microbiol.">
        <title>The Global Catalogue of Microorganisms (GCM) 10K type strain sequencing project: providing services to taxonomists for standard genome sequencing and annotation.</title>
        <authorList>
            <consortium name="The Broad Institute Genomics Platform"/>
            <consortium name="The Broad Institute Genome Sequencing Center for Infectious Disease"/>
            <person name="Wu L."/>
            <person name="Ma J."/>
        </authorList>
    </citation>
    <scope>NUCLEOTIDE SEQUENCE [LARGE SCALE GENOMIC DNA]</scope>
    <source>
        <strain evidence="2">JCM 15443</strain>
    </source>
</reference>
<dbReference type="Proteomes" id="UP000661918">
    <property type="component" value="Unassembled WGS sequence"/>
</dbReference>